<sequence length="441" mass="47897">MKHYSKKSIKTATYFLWAFGLLFLIACGGDKKNGATPESALDLGPDNAGLTLPDGFGALKVADSLGKPRHIAVNAQGGIYVKLEKSGEGKGILYLEDDDGNGSAEVKMGFGDYGGTGILLDKGGLYASSNSEVFRYKVDADGKVVDPASVDTLITGLIDRRQHNSKSIALDDSGNIYVNIGAYSNSCQKEDRTLGSMGMRPCPILDSAGGIWQFRTDRTKQSYGDGKRFATGLRNVVGLDWNERDDHLFVMQHGRDQLNTLFPDLYDAETSADLPAETMYRLEEGSDAGWPYIYYDQNQDKKILAPEYGGDGKKTGPGDIQDPIVAFPGHLAPNALLFYTGDMFPEKYRNGAFVAFHGSWNRAPEEQEGYNVAFVPFENGRPSGDYEIFADGFAGTDPIMSPDAAKHRPTGLAQGPDGSLYVSDDQGGTLFRIVYTDNADQ</sequence>
<protein>
    <recommendedName>
        <fullName evidence="1">Pyrroloquinoline quinone-dependent pyranose dehydrogenase beta-propeller domain-containing protein</fullName>
    </recommendedName>
</protein>
<dbReference type="Gene3D" id="2.120.10.30">
    <property type="entry name" value="TolB, C-terminal domain"/>
    <property type="match status" value="1"/>
</dbReference>
<dbReference type="PROSITE" id="PS51257">
    <property type="entry name" value="PROKAR_LIPOPROTEIN"/>
    <property type="match status" value="1"/>
</dbReference>
<dbReference type="InterPro" id="IPR011042">
    <property type="entry name" value="6-blade_b-propeller_TolB-like"/>
</dbReference>
<gene>
    <name evidence="2" type="ORF">LCGC14_0450460</name>
</gene>
<evidence type="ECO:0000313" key="2">
    <source>
        <dbReference type="EMBL" id="KKN68555.1"/>
    </source>
</evidence>
<accession>A0A0F9SHZ4</accession>
<feature type="domain" description="Pyrroloquinoline quinone-dependent pyranose dehydrogenase beta-propeller" evidence="1">
    <location>
        <begin position="52"/>
        <end position="433"/>
    </location>
</feature>
<reference evidence="2" key="1">
    <citation type="journal article" date="2015" name="Nature">
        <title>Complex archaea that bridge the gap between prokaryotes and eukaryotes.</title>
        <authorList>
            <person name="Spang A."/>
            <person name="Saw J.H."/>
            <person name="Jorgensen S.L."/>
            <person name="Zaremba-Niedzwiedzka K."/>
            <person name="Martijn J."/>
            <person name="Lind A.E."/>
            <person name="van Eijk R."/>
            <person name="Schleper C."/>
            <person name="Guy L."/>
            <person name="Ettema T.J."/>
        </authorList>
    </citation>
    <scope>NUCLEOTIDE SEQUENCE</scope>
</reference>
<dbReference type="AlphaFoldDB" id="A0A0F9SHZ4"/>
<name>A0A0F9SHZ4_9ZZZZ</name>
<dbReference type="SUPFAM" id="SSF50952">
    <property type="entry name" value="Soluble quinoprotein glucose dehydrogenase"/>
    <property type="match status" value="1"/>
</dbReference>
<dbReference type="EMBL" id="LAZR01000446">
    <property type="protein sequence ID" value="KKN68555.1"/>
    <property type="molecule type" value="Genomic_DNA"/>
</dbReference>
<evidence type="ECO:0000259" key="1">
    <source>
        <dbReference type="Pfam" id="PF22807"/>
    </source>
</evidence>
<dbReference type="InterPro" id="IPR011041">
    <property type="entry name" value="Quinoprot_gluc/sorb_DH_b-prop"/>
</dbReference>
<dbReference type="PANTHER" id="PTHR19328">
    <property type="entry name" value="HEDGEHOG-INTERACTING PROTEIN"/>
    <property type="match status" value="1"/>
</dbReference>
<organism evidence="2">
    <name type="scientific">marine sediment metagenome</name>
    <dbReference type="NCBI Taxonomy" id="412755"/>
    <lineage>
        <taxon>unclassified sequences</taxon>
        <taxon>metagenomes</taxon>
        <taxon>ecological metagenomes</taxon>
    </lineage>
</organism>
<dbReference type="PANTHER" id="PTHR19328:SF53">
    <property type="entry name" value="MEMBRANE PROTEIN"/>
    <property type="match status" value="1"/>
</dbReference>
<proteinExistence type="predicted"/>
<comment type="caution">
    <text evidence="2">The sequence shown here is derived from an EMBL/GenBank/DDBJ whole genome shotgun (WGS) entry which is preliminary data.</text>
</comment>
<dbReference type="Pfam" id="PF22807">
    <property type="entry name" value="TrAA12"/>
    <property type="match status" value="1"/>
</dbReference>
<dbReference type="InterPro" id="IPR054539">
    <property type="entry name" value="Beta-prop_PDH"/>
</dbReference>